<keyword evidence="9" id="KW-0233">DNA recombination</keyword>
<keyword evidence="5" id="KW-0460">Magnesium</keyword>
<dbReference type="GO" id="GO:0015074">
    <property type="term" value="P:DNA integration"/>
    <property type="evidence" value="ECO:0007669"/>
    <property type="project" value="UniProtKB-KW"/>
</dbReference>
<evidence type="ECO:0000256" key="6">
    <source>
        <dbReference type="ARBA" id="ARBA00022908"/>
    </source>
</evidence>
<keyword evidence="4" id="KW-0378">Hydrolase</keyword>
<dbReference type="SUPFAM" id="SSF53098">
    <property type="entry name" value="Ribonuclease H-like"/>
    <property type="match status" value="1"/>
</dbReference>
<sequence length="158" mass="18199">MKGKHKKSSHYGVGKRAIEVLKLVQTDINGPSEVQGISGARYFITFIDDFSRWTTVYLLKKKSEAFGAFQRFKALVENQTGKKVKKLRSDGAGEYNSNQFRQFCEDHGLLRQVPKFRRKKFEDKSRKCIFMGYGPDGNGYKCWDPEQKKFLISSNVVV</sequence>
<evidence type="ECO:0000256" key="2">
    <source>
        <dbReference type="ARBA" id="ARBA00022723"/>
    </source>
</evidence>
<feature type="domain" description="Integrase catalytic" evidence="10">
    <location>
        <begin position="13"/>
        <end position="109"/>
    </location>
</feature>
<evidence type="ECO:0000256" key="3">
    <source>
        <dbReference type="ARBA" id="ARBA00022759"/>
    </source>
</evidence>
<keyword evidence="1" id="KW-0540">Nuclease</keyword>
<dbReference type="InterPro" id="IPR039537">
    <property type="entry name" value="Retrotran_Ty1/copia-like"/>
</dbReference>
<dbReference type="InterPro" id="IPR057670">
    <property type="entry name" value="SH3_retrovirus"/>
</dbReference>
<protein>
    <recommendedName>
        <fullName evidence="10">Integrase catalytic domain-containing protein</fullName>
    </recommendedName>
</protein>
<keyword evidence="12" id="KW-1185">Reference proteome</keyword>
<dbReference type="Gene3D" id="3.30.420.10">
    <property type="entry name" value="Ribonuclease H-like superfamily/Ribonuclease H"/>
    <property type="match status" value="1"/>
</dbReference>
<dbReference type="PROSITE" id="PS50994">
    <property type="entry name" value="INTEGRASE"/>
    <property type="match status" value="1"/>
</dbReference>
<dbReference type="InterPro" id="IPR036397">
    <property type="entry name" value="RNaseH_sf"/>
</dbReference>
<reference evidence="11 12" key="1">
    <citation type="submission" date="2024-09" db="EMBL/GenBank/DDBJ databases">
        <title>Chromosome-scale assembly of Riccia sorocarpa.</title>
        <authorList>
            <person name="Paukszto L."/>
        </authorList>
    </citation>
    <scope>NUCLEOTIDE SEQUENCE [LARGE SCALE GENOMIC DNA]</scope>
    <source>
        <strain evidence="11">LP-2024</strain>
        <tissue evidence="11">Aerial parts of the thallus</tissue>
    </source>
</reference>
<name>A0ABD3H423_9MARC</name>
<dbReference type="GO" id="GO:0003964">
    <property type="term" value="F:RNA-directed DNA polymerase activity"/>
    <property type="evidence" value="ECO:0007669"/>
    <property type="project" value="UniProtKB-KW"/>
</dbReference>
<dbReference type="PANTHER" id="PTHR42648:SF11">
    <property type="entry name" value="TRANSPOSON TY4-P GAG-POL POLYPROTEIN"/>
    <property type="match status" value="1"/>
</dbReference>
<evidence type="ECO:0000256" key="9">
    <source>
        <dbReference type="ARBA" id="ARBA00023172"/>
    </source>
</evidence>
<evidence type="ECO:0000313" key="12">
    <source>
        <dbReference type="Proteomes" id="UP001633002"/>
    </source>
</evidence>
<dbReference type="Pfam" id="PF25597">
    <property type="entry name" value="SH3_retrovirus"/>
    <property type="match status" value="1"/>
</dbReference>
<evidence type="ECO:0000256" key="8">
    <source>
        <dbReference type="ARBA" id="ARBA00022932"/>
    </source>
</evidence>
<accession>A0ABD3H423</accession>
<evidence type="ECO:0000256" key="7">
    <source>
        <dbReference type="ARBA" id="ARBA00022918"/>
    </source>
</evidence>
<dbReference type="Proteomes" id="UP001633002">
    <property type="component" value="Unassembled WGS sequence"/>
</dbReference>
<keyword evidence="8" id="KW-0239">DNA-directed DNA polymerase</keyword>
<keyword evidence="2" id="KW-0479">Metal-binding</keyword>
<evidence type="ECO:0000259" key="10">
    <source>
        <dbReference type="PROSITE" id="PS50994"/>
    </source>
</evidence>
<dbReference type="GO" id="GO:0016787">
    <property type="term" value="F:hydrolase activity"/>
    <property type="evidence" value="ECO:0007669"/>
    <property type="project" value="UniProtKB-KW"/>
</dbReference>
<dbReference type="GO" id="GO:0003887">
    <property type="term" value="F:DNA-directed DNA polymerase activity"/>
    <property type="evidence" value="ECO:0007669"/>
    <property type="project" value="UniProtKB-KW"/>
</dbReference>
<keyword evidence="6" id="KW-0229">DNA integration</keyword>
<evidence type="ECO:0000313" key="11">
    <source>
        <dbReference type="EMBL" id="KAL3686250.1"/>
    </source>
</evidence>
<dbReference type="PANTHER" id="PTHR42648">
    <property type="entry name" value="TRANSPOSASE, PUTATIVE-RELATED"/>
    <property type="match status" value="1"/>
</dbReference>
<gene>
    <name evidence="11" type="ORF">R1sor_004272</name>
</gene>
<evidence type="ECO:0000256" key="5">
    <source>
        <dbReference type="ARBA" id="ARBA00022842"/>
    </source>
</evidence>
<comment type="caution">
    <text evidence="11">The sequence shown here is derived from an EMBL/GenBank/DDBJ whole genome shotgun (WGS) entry which is preliminary data.</text>
</comment>
<proteinExistence type="predicted"/>
<evidence type="ECO:0000256" key="1">
    <source>
        <dbReference type="ARBA" id="ARBA00022722"/>
    </source>
</evidence>
<keyword evidence="8" id="KW-0548">Nucleotidyltransferase</keyword>
<dbReference type="GO" id="GO:0046872">
    <property type="term" value="F:metal ion binding"/>
    <property type="evidence" value="ECO:0007669"/>
    <property type="project" value="UniProtKB-KW"/>
</dbReference>
<dbReference type="AlphaFoldDB" id="A0ABD3H423"/>
<dbReference type="InterPro" id="IPR012337">
    <property type="entry name" value="RNaseH-like_sf"/>
</dbReference>
<dbReference type="GO" id="GO:0006310">
    <property type="term" value="P:DNA recombination"/>
    <property type="evidence" value="ECO:0007669"/>
    <property type="project" value="UniProtKB-KW"/>
</dbReference>
<dbReference type="EMBL" id="JBJQOH010000006">
    <property type="protein sequence ID" value="KAL3686250.1"/>
    <property type="molecule type" value="Genomic_DNA"/>
</dbReference>
<organism evidence="11 12">
    <name type="scientific">Riccia sorocarpa</name>
    <dbReference type="NCBI Taxonomy" id="122646"/>
    <lineage>
        <taxon>Eukaryota</taxon>
        <taxon>Viridiplantae</taxon>
        <taxon>Streptophyta</taxon>
        <taxon>Embryophyta</taxon>
        <taxon>Marchantiophyta</taxon>
        <taxon>Marchantiopsida</taxon>
        <taxon>Marchantiidae</taxon>
        <taxon>Marchantiales</taxon>
        <taxon>Ricciaceae</taxon>
        <taxon>Riccia</taxon>
    </lineage>
</organism>
<evidence type="ECO:0000256" key="4">
    <source>
        <dbReference type="ARBA" id="ARBA00022801"/>
    </source>
</evidence>
<dbReference type="InterPro" id="IPR001584">
    <property type="entry name" value="Integrase_cat-core"/>
</dbReference>
<keyword evidence="7" id="KW-0695">RNA-directed DNA polymerase</keyword>
<dbReference type="Pfam" id="PF00665">
    <property type="entry name" value="rve"/>
    <property type="match status" value="1"/>
</dbReference>
<keyword evidence="8" id="KW-0808">Transferase</keyword>
<keyword evidence="3" id="KW-0255">Endonuclease</keyword>
<dbReference type="GO" id="GO:0004519">
    <property type="term" value="F:endonuclease activity"/>
    <property type="evidence" value="ECO:0007669"/>
    <property type="project" value="UniProtKB-KW"/>
</dbReference>